<protein>
    <recommendedName>
        <fullName evidence="4">Aminoglycoside phosphotransferase domain-containing protein</fullName>
    </recommendedName>
</protein>
<name>A0ABS1XXA2_9ACTN</name>
<sequence>MKGRPTGMNDGLDDLMQDPAATKRLRRWAELRGGTVRAPSRPLRTRGFTDAYLVTITFSRRGNGPGNSTQKLIVKVQGRGTKEPERHEQAWLSNEDFAKRHLVRQPYGGLDVDDDRIMTFQEVANDGGPVTTLDDIDEEYLVPTFATVTDRVLNDWNRRPSDAGLRGRPIGTTTIGDYIRGELTVAGVLAEVPHLAARVGLPDPSSDWLVIDGVVLPNPLRLVAPDAPEQEPRIDYVQGYAHGDLHGGNILIPLDGVPRPTAFRLVDLSAFAEDAPLTRDLVCLLLTTVLRHVAPRLAADGPGLPTTQADALVNKLLHPIVDRPSLALPRLLDDLVNSAHLLVQSGAKGGWGPEWRTQYRLSMISQALICTTFDNLSQAGRRWCFRLAAEAYNGEFFPSAARPAPAGLPVLPRLASDMSAQPRTPARPPVPRAASGGVDLGWSPSVTAEQGSLHAEPSRPVATAVRTGNAPMATHAGPTDNSIRPDPWVGNNRSNPQRPGPFGDGVPQPRRPLNDGLLWSRSVAKRRTIPRTRLRLITAAVLSGVSLSTAVGCPTPIGLDRPRGTTTLPTRTVPEGADRGASRDEASQRLTDLALKVAELRDPPPPGPFTFTCRQVWALEARDKHEDQKILFQEVRLWWNSRLSGRSITVNEEPGRRTEPPDDDTYAEGELSEVLPLPAANATELRDQLARLAPRVRRHGGTQPGSCGAWPRSTATTC</sequence>
<feature type="region of interest" description="Disordered" evidence="1">
    <location>
        <begin position="558"/>
        <end position="586"/>
    </location>
</feature>
<evidence type="ECO:0008006" key="4">
    <source>
        <dbReference type="Google" id="ProtNLM"/>
    </source>
</evidence>
<evidence type="ECO:0000313" key="2">
    <source>
        <dbReference type="EMBL" id="MBM0233872.1"/>
    </source>
</evidence>
<feature type="region of interest" description="Disordered" evidence="1">
    <location>
        <begin position="697"/>
        <end position="718"/>
    </location>
</feature>
<organism evidence="2 3">
    <name type="scientific">Micromonospora parastrephiae</name>
    <dbReference type="NCBI Taxonomy" id="2806101"/>
    <lineage>
        <taxon>Bacteria</taxon>
        <taxon>Bacillati</taxon>
        <taxon>Actinomycetota</taxon>
        <taxon>Actinomycetes</taxon>
        <taxon>Micromonosporales</taxon>
        <taxon>Micromonosporaceae</taxon>
        <taxon>Micromonospora</taxon>
    </lineage>
</organism>
<reference evidence="2 3" key="1">
    <citation type="submission" date="2021-01" db="EMBL/GenBank/DDBJ databases">
        <title>Draft genome sequence of Micromonospora sp. strain STR1_7.</title>
        <authorList>
            <person name="Karlyshev A."/>
            <person name="Jawad R."/>
        </authorList>
    </citation>
    <scope>NUCLEOTIDE SEQUENCE [LARGE SCALE GENOMIC DNA]</scope>
    <source>
        <strain evidence="2 3">STR1-7</strain>
    </source>
</reference>
<accession>A0ABS1XXA2</accession>
<dbReference type="Proteomes" id="UP000601027">
    <property type="component" value="Unassembled WGS sequence"/>
</dbReference>
<feature type="compositionally biased region" description="Basic and acidic residues" evidence="1">
    <location>
        <begin position="576"/>
        <end position="586"/>
    </location>
</feature>
<feature type="region of interest" description="Disordered" evidence="1">
    <location>
        <begin position="418"/>
        <end position="513"/>
    </location>
</feature>
<gene>
    <name evidence="2" type="ORF">JNW91_19660</name>
</gene>
<evidence type="ECO:0000256" key="1">
    <source>
        <dbReference type="SAM" id="MobiDB-lite"/>
    </source>
</evidence>
<dbReference type="RefSeq" id="WP_203177001.1">
    <property type="nucleotide sequence ID" value="NZ_JAEVHM010000102.1"/>
</dbReference>
<keyword evidence="3" id="KW-1185">Reference proteome</keyword>
<proteinExistence type="predicted"/>
<dbReference type="EMBL" id="JAEVHM010000102">
    <property type="protein sequence ID" value="MBM0233872.1"/>
    <property type="molecule type" value="Genomic_DNA"/>
</dbReference>
<evidence type="ECO:0000313" key="3">
    <source>
        <dbReference type="Proteomes" id="UP000601027"/>
    </source>
</evidence>
<feature type="compositionally biased region" description="Low complexity" evidence="1">
    <location>
        <begin position="564"/>
        <end position="574"/>
    </location>
</feature>
<comment type="caution">
    <text evidence="2">The sequence shown here is derived from an EMBL/GenBank/DDBJ whole genome shotgun (WGS) entry which is preliminary data.</text>
</comment>